<keyword evidence="1" id="KW-1133">Transmembrane helix</keyword>
<keyword evidence="1" id="KW-0472">Membrane</keyword>
<dbReference type="AlphaFoldDB" id="A0A1V4I7K7"/>
<feature type="transmembrane region" description="Helical" evidence="1">
    <location>
        <begin position="45"/>
        <end position="62"/>
    </location>
</feature>
<proteinExistence type="predicted"/>
<protein>
    <submittedName>
        <fullName evidence="2">Uncharacterized protein</fullName>
    </submittedName>
</protein>
<reference evidence="2 3" key="1">
    <citation type="submission" date="2017-03" db="EMBL/GenBank/DDBJ databases">
        <title>Genome sequence of Clostridium thermoalcaliphilum DSM 7309.</title>
        <authorList>
            <person name="Poehlein A."/>
            <person name="Daniel R."/>
        </authorList>
    </citation>
    <scope>NUCLEOTIDE SEQUENCE [LARGE SCALE GENOMIC DNA]</scope>
    <source>
        <strain evidence="2 3">DSM 7309</strain>
    </source>
</reference>
<dbReference type="Proteomes" id="UP000190140">
    <property type="component" value="Unassembled WGS sequence"/>
</dbReference>
<dbReference type="EMBL" id="MZGW01000003">
    <property type="protein sequence ID" value="OPJ55884.1"/>
    <property type="molecule type" value="Genomic_DNA"/>
</dbReference>
<dbReference type="RefSeq" id="WP_079411894.1">
    <property type="nucleotide sequence ID" value="NZ_MZGW01000003.1"/>
</dbReference>
<evidence type="ECO:0000313" key="3">
    <source>
        <dbReference type="Proteomes" id="UP000190140"/>
    </source>
</evidence>
<name>A0A1V4I7K7_9FIRM</name>
<feature type="transmembrane region" description="Helical" evidence="1">
    <location>
        <begin position="12"/>
        <end position="33"/>
    </location>
</feature>
<organism evidence="2 3">
    <name type="scientific">Alkalithermobacter paradoxus</name>
    <dbReference type="NCBI Taxonomy" id="29349"/>
    <lineage>
        <taxon>Bacteria</taxon>
        <taxon>Bacillati</taxon>
        <taxon>Bacillota</taxon>
        <taxon>Clostridia</taxon>
        <taxon>Peptostreptococcales</taxon>
        <taxon>Tepidibacteraceae</taxon>
        <taxon>Alkalithermobacter</taxon>
    </lineage>
</organism>
<comment type="caution">
    <text evidence="2">The sequence shown here is derived from an EMBL/GenBank/DDBJ whole genome shotgun (WGS) entry which is preliminary data.</text>
</comment>
<accession>A0A1V4I7K7</accession>
<keyword evidence="1" id="KW-0812">Transmembrane</keyword>
<keyword evidence="3" id="KW-1185">Reference proteome</keyword>
<evidence type="ECO:0000313" key="2">
    <source>
        <dbReference type="EMBL" id="OPJ55884.1"/>
    </source>
</evidence>
<dbReference type="STRING" id="29349.CLOTH_10620"/>
<gene>
    <name evidence="2" type="ORF">CLOTH_10620</name>
</gene>
<sequence length="69" mass="8109">MLDKIKALPDKTLLIIGLTLQLIAIIFVVVVGFINEMSIDRWINFIFYVLYFTGLPFIMLAYDKRRKNK</sequence>
<evidence type="ECO:0000256" key="1">
    <source>
        <dbReference type="SAM" id="Phobius"/>
    </source>
</evidence>